<dbReference type="PANTHER" id="PTHR31307:SF6">
    <property type="entry name" value="OS01G0718900 PROTEIN"/>
    <property type="match status" value="1"/>
</dbReference>
<feature type="region of interest" description="Disordered" evidence="2">
    <location>
        <begin position="142"/>
        <end position="186"/>
    </location>
</feature>
<feature type="compositionally biased region" description="Pro residues" evidence="2">
    <location>
        <begin position="145"/>
        <end position="155"/>
    </location>
</feature>
<organism evidence="4">
    <name type="scientific">Ananas comosus var. bracteatus</name>
    <name type="common">red pineapple</name>
    <dbReference type="NCBI Taxonomy" id="296719"/>
    <lineage>
        <taxon>Eukaryota</taxon>
        <taxon>Viridiplantae</taxon>
        <taxon>Streptophyta</taxon>
        <taxon>Embryophyta</taxon>
        <taxon>Tracheophyta</taxon>
        <taxon>Spermatophyta</taxon>
        <taxon>Magnoliopsida</taxon>
        <taxon>Liliopsida</taxon>
        <taxon>Poales</taxon>
        <taxon>Bromeliaceae</taxon>
        <taxon>Bromelioideae</taxon>
        <taxon>Ananas</taxon>
    </lineage>
</organism>
<dbReference type="GO" id="GO:0000976">
    <property type="term" value="F:transcription cis-regulatory region binding"/>
    <property type="evidence" value="ECO:0007669"/>
    <property type="project" value="TreeGrafter"/>
</dbReference>
<evidence type="ECO:0000256" key="2">
    <source>
        <dbReference type="SAM" id="MobiDB-lite"/>
    </source>
</evidence>
<protein>
    <recommendedName>
        <fullName evidence="3">Myb/SANT-like DNA-binding domain-containing protein</fullName>
    </recommendedName>
</protein>
<feature type="region of interest" description="Disordered" evidence="2">
    <location>
        <begin position="1"/>
        <end position="127"/>
    </location>
</feature>
<feature type="compositionally biased region" description="Acidic residues" evidence="2">
    <location>
        <begin position="92"/>
        <end position="113"/>
    </location>
</feature>
<feature type="compositionally biased region" description="Low complexity" evidence="2">
    <location>
        <begin position="288"/>
        <end position="303"/>
    </location>
</feature>
<feature type="compositionally biased region" description="Pro residues" evidence="2">
    <location>
        <begin position="275"/>
        <end position="287"/>
    </location>
</feature>
<evidence type="ECO:0000256" key="1">
    <source>
        <dbReference type="SAM" id="Coils"/>
    </source>
</evidence>
<feature type="compositionally biased region" description="Acidic residues" evidence="2">
    <location>
        <begin position="56"/>
        <end position="65"/>
    </location>
</feature>
<feature type="domain" description="Myb/SANT-like DNA-binding" evidence="3">
    <location>
        <begin position="183"/>
        <end position="272"/>
    </location>
</feature>
<evidence type="ECO:0000259" key="3">
    <source>
        <dbReference type="Pfam" id="PF13837"/>
    </source>
</evidence>
<dbReference type="PANTHER" id="PTHR31307">
    <property type="entry name" value="TRIHELIX TRANSCRIPTION FACTOR ASIL2"/>
    <property type="match status" value="1"/>
</dbReference>
<accession>A0A6V7PT46</accession>
<feature type="compositionally biased region" description="Acidic residues" evidence="2">
    <location>
        <begin position="326"/>
        <end position="341"/>
    </location>
</feature>
<dbReference type="Pfam" id="PF13837">
    <property type="entry name" value="Myb_DNA-bind_4"/>
    <property type="match status" value="1"/>
</dbReference>
<sequence length="448" mass="50770">MDDTEDDARYPPKPRRAPLSSSSSRSFHRPKPQLRDPPYPTSQFRRPFAADLDPRSDDDDDDDPNGLDPGRGDEDDEVEPVDRYRKIHREHDDDDDDDDEEEEGEEEDEDVEDGRDSPDSRGKRRRIDRYALGFEFAPRVTPAAPAAPAPSPAPAPAAAAAAPAPASASASTPAPARGSPATDWSEESTLALLEAWGDRFVQNERKSIRAEEWSEVARKVAQAGRVPWSESQCRNRVDTLKKKYKKEKARLVDPNARSSSSSWIYFKKMDELMSPPSPPPPPPPPAPSRQHQLPPQQQMPQLPIGVNTGEYAFARSNGHSKVPDSVTDDDVDGDDDDEESDGMPPPPPSDRGFRVSYSSYRMLAESIRKFGEIYEKMEHSKRQQMAELERMRKDFQRELEVQKRQILERAQAEIAKIREEEGRRMKILREQRMMMITTRMGSMLPLRI</sequence>
<gene>
    <name evidence="4" type="ORF">CB5_LOCUS17146</name>
</gene>
<keyword evidence="1" id="KW-0175">Coiled coil</keyword>
<evidence type="ECO:0000313" key="4">
    <source>
        <dbReference type="EMBL" id="CAD1833935.1"/>
    </source>
</evidence>
<name>A0A6V7PT46_ANACO</name>
<dbReference type="EMBL" id="LR862152">
    <property type="protein sequence ID" value="CAD1833935.1"/>
    <property type="molecule type" value="Genomic_DNA"/>
</dbReference>
<dbReference type="GO" id="GO:0005634">
    <property type="term" value="C:nucleus"/>
    <property type="evidence" value="ECO:0007669"/>
    <property type="project" value="TreeGrafter"/>
</dbReference>
<dbReference type="Gene3D" id="1.10.10.60">
    <property type="entry name" value="Homeodomain-like"/>
    <property type="match status" value="1"/>
</dbReference>
<dbReference type="InterPro" id="IPR044822">
    <property type="entry name" value="Myb_DNA-bind_4"/>
</dbReference>
<dbReference type="InterPro" id="IPR044823">
    <property type="entry name" value="ASIL1/2-like"/>
</dbReference>
<proteinExistence type="predicted"/>
<feature type="coiled-coil region" evidence="1">
    <location>
        <begin position="374"/>
        <end position="420"/>
    </location>
</feature>
<dbReference type="AlphaFoldDB" id="A0A6V7PT46"/>
<feature type="region of interest" description="Disordered" evidence="2">
    <location>
        <begin position="221"/>
        <end position="354"/>
    </location>
</feature>
<reference evidence="4" key="1">
    <citation type="submission" date="2020-07" db="EMBL/GenBank/DDBJ databases">
        <authorList>
            <person name="Lin J."/>
        </authorList>
    </citation>
    <scope>NUCLEOTIDE SEQUENCE</scope>
</reference>
<feature type="compositionally biased region" description="Low complexity" evidence="2">
    <location>
        <begin position="156"/>
        <end position="181"/>
    </location>
</feature>